<protein>
    <submittedName>
        <fullName evidence="1">Uncharacterized protein</fullName>
    </submittedName>
</protein>
<accession>A0A1F5UQ31</accession>
<evidence type="ECO:0000313" key="2">
    <source>
        <dbReference type="Proteomes" id="UP000179157"/>
    </source>
</evidence>
<dbReference type="STRING" id="1817864.A2Z21_09685"/>
<dbReference type="Proteomes" id="UP000179157">
    <property type="component" value="Unassembled WGS sequence"/>
</dbReference>
<sequence length="147" mass="17321">MDGLLNRQQKDWLSIVLRSTEDAMALARRLVRARDHGRLHTLINDLTADEMKELRELSQQVGRIVAQLDERFYFQREPKRVSRLLQGELSTLWVALENSRSRKLRRFGEVDPRLESALDPYLEQLIRLVLAMERIVNQEAERDTNKP</sequence>
<name>A0A1F5UQ31_FRAXR</name>
<proteinExistence type="predicted"/>
<dbReference type="EMBL" id="MFGX01000109">
    <property type="protein sequence ID" value="OGF53229.1"/>
    <property type="molecule type" value="Genomic_DNA"/>
</dbReference>
<organism evidence="1 2">
    <name type="scientific">Fraserbacteria sp. (strain RBG_16_55_9)</name>
    <dbReference type="NCBI Taxonomy" id="1817864"/>
    <lineage>
        <taxon>Bacteria</taxon>
        <taxon>Candidatus Fraseribacteriota</taxon>
    </lineage>
</organism>
<comment type="caution">
    <text evidence="1">The sequence shown here is derived from an EMBL/GenBank/DDBJ whole genome shotgun (WGS) entry which is preliminary data.</text>
</comment>
<reference evidence="1 2" key="1">
    <citation type="journal article" date="2016" name="Nat. Commun.">
        <title>Thousands of microbial genomes shed light on interconnected biogeochemical processes in an aquifer system.</title>
        <authorList>
            <person name="Anantharaman K."/>
            <person name="Brown C.T."/>
            <person name="Hug L.A."/>
            <person name="Sharon I."/>
            <person name="Castelle C.J."/>
            <person name="Probst A.J."/>
            <person name="Thomas B.C."/>
            <person name="Singh A."/>
            <person name="Wilkins M.J."/>
            <person name="Karaoz U."/>
            <person name="Brodie E.L."/>
            <person name="Williams K.H."/>
            <person name="Hubbard S.S."/>
            <person name="Banfield J.F."/>
        </authorList>
    </citation>
    <scope>NUCLEOTIDE SEQUENCE [LARGE SCALE GENOMIC DNA]</scope>
    <source>
        <strain evidence="2">RBG_16_55_9</strain>
    </source>
</reference>
<gene>
    <name evidence="1" type="ORF">A2Z21_09685</name>
</gene>
<dbReference type="AlphaFoldDB" id="A0A1F5UQ31"/>
<evidence type="ECO:0000313" key="1">
    <source>
        <dbReference type="EMBL" id="OGF53229.1"/>
    </source>
</evidence>